<evidence type="ECO:0000259" key="4">
    <source>
        <dbReference type="Pfam" id="PF14504"/>
    </source>
</evidence>
<evidence type="ECO:0000259" key="3">
    <source>
        <dbReference type="Pfam" id="PF07833"/>
    </source>
</evidence>
<sequence length="440" mass="49051">MMKRGVVMGLIFSLVLAAVMLTAEPAMAVSSPEIVVDGQRLLLPAGEPGPVISSEGRVLVPARWIAEALGLRVSWQETTRQAIFEDAHQRTVLTIGSSTAQMGQDTVKLDSPAAVLQGRTYVPLRFVTEAFGARVAWDPQARQVNIESFQSLAAQLKQLFQIRGIGLGDPAALVVTLWGEPLEKLPSEYAFEWWIYHDHYRNYVQVGVEKERVTALYTNGIHWESDSGLVAGSLQTAVRQVLGKPLDWIEKGQNRYLRDGKKHSDLFLMQDIAYGEFYYDIHENHQVTAVQVTLKQTEESMSGFLGNQRPELEESYSRQLFLLANSLRTRMGLPAFQWNEQAAQAAEKHSRDMGAKDYFSHETPEGRTFVQRLTAEGLRFTKAGENIAANLNAINAHEALMNSPGHRANLLSDMTHLGTGSSQGHQGTFELLHTQKFLSF</sequence>
<dbReference type="CDD" id="cd05379">
    <property type="entry name" value="CAP_bacterial"/>
    <property type="match status" value="1"/>
</dbReference>
<gene>
    <name evidence="5" type="ORF">AAIG11_15325</name>
</gene>
<dbReference type="InterPro" id="IPR014044">
    <property type="entry name" value="CAP_dom"/>
</dbReference>
<dbReference type="Proteomes" id="UP001407405">
    <property type="component" value="Unassembled WGS sequence"/>
</dbReference>
<keyword evidence="1" id="KW-0732">Signal</keyword>
<feature type="domain" description="CAP-associated" evidence="4">
    <location>
        <begin position="167"/>
        <end position="302"/>
    </location>
</feature>
<dbReference type="PANTHER" id="PTHR31157:SF1">
    <property type="entry name" value="SCP DOMAIN-CONTAINING PROTEIN"/>
    <property type="match status" value="1"/>
</dbReference>
<evidence type="ECO:0000259" key="2">
    <source>
        <dbReference type="Pfam" id="PF00188"/>
    </source>
</evidence>
<reference evidence="5 6" key="1">
    <citation type="submission" date="2024-04" db="EMBL/GenBank/DDBJ databases">
        <title>Genome sequencing and metabolic network reconstruction of aminoacids and betaine degradation by Anoxynatronum sibiricum.</title>
        <authorList>
            <person name="Detkova E.N."/>
            <person name="Boltjanskaja Y.V."/>
            <person name="Mardanov A.V."/>
            <person name="Kevbrin V."/>
        </authorList>
    </citation>
    <scope>NUCLEOTIDE SEQUENCE [LARGE SCALE GENOMIC DNA]</scope>
    <source>
        <strain evidence="5 6">Z-7981</strain>
    </source>
</reference>
<dbReference type="RefSeq" id="WP_343187138.1">
    <property type="nucleotide sequence ID" value="NZ_JBCITM010000022.1"/>
</dbReference>
<dbReference type="Pfam" id="PF00188">
    <property type="entry name" value="CAP"/>
    <property type="match status" value="1"/>
</dbReference>
<keyword evidence="6" id="KW-1185">Reference proteome</keyword>
<dbReference type="PANTHER" id="PTHR31157">
    <property type="entry name" value="SCP DOMAIN-CONTAINING PROTEIN"/>
    <property type="match status" value="1"/>
</dbReference>
<evidence type="ECO:0000313" key="5">
    <source>
        <dbReference type="EMBL" id="MEN1761857.1"/>
    </source>
</evidence>
<dbReference type="Pfam" id="PF07833">
    <property type="entry name" value="Cu_amine_oxidN1"/>
    <property type="match status" value="1"/>
</dbReference>
<feature type="domain" description="Copper amine oxidase-like N-terminal" evidence="3">
    <location>
        <begin position="48"/>
        <end position="146"/>
    </location>
</feature>
<feature type="signal peptide" evidence="1">
    <location>
        <begin position="1"/>
        <end position="28"/>
    </location>
</feature>
<proteinExistence type="predicted"/>
<name>A0ABU9VXG4_9CLOT</name>
<comment type="caution">
    <text evidence="5">The sequence shown here is derived from an EMBL/GenBank/DDBJ whole genome shotgun (WGS) entry which is preliminary data.</text>
</comment>
<dbReference type="SUPFAM" id="SSF55383">
    <property type="entry name" value="Copper amine oxidase, domain N"/>
    <property type="match status" value="1"/>
</dbReference>
<dbReference type="InterPro" id="IPR035940">
    <property type="entry name" value="CAP_sf"/>
</dbReference>
<evidence type="ECO:0000313" key="6">
    <source>
        <dbReference type="Proteomes" id="UP001407405"/>
    </source>
</evidence>
<dbReference type="Pfam" id="PF14504">
    <property type="entry name" value="CAP_assoc_N"/>
    <property type="match status" value="1"/>
</dbReference>
<evidence type="ECO:0000256" key="1">
    <source>
        <dbReference type="SAM" id="SignalP"/>
    </source>
</evidence>
<dbReference type="Gene3D" id="3.40.33.10">
    <property type="entry name" value="CAP"/>
    <property type="match status" value="1"/>
</dbReference>
<feature type="domain" description="SCP" evidence="2">
    <location>
        <begin position="325"/>
        <end position="429"/>
    </location>
</feature>
<dbReference type="EMBL" id="JBCITM010000022">
    <property type="protein sequence ID" value="MEN1761857.1"/>
    <property type="molecule type" value="Genomic_DNA"/>
</dbReference>
<dbReference type="Gene3D" id="3.30.457.10">
    <property type="entry name" value="Copper amine oxidase-like, N-terminal domain"/>
    <property type="match status" value="1"/>
</dbReference>
<dbReference type="InterPro" id="IPR036582">
    <property type="entry name" value="Mao_N_sf"/>
</dbReference>
<dbReference type="InterPro" id="IPR012854">
    <property type="entry name" value="Cu_amine_oxidase-like_N"/>
</dbReference>
<organism evidence="5 6">
    <name type="scientific">Anoxynatronum sibiricum</name>
    <dbReference type="NCBI Taxonomy" id="210623"/>
    <lineage>
        <taxon>Bacteria</taxon>
        <taxon>Bacillati</taxon>
        <taxon>Bacillota</taxon>
        <taxon>Clostridia</taxon>
        <taxon>Eubacteriales</taxon>
        <taxon>Clostridiaceae</taxon>
        <taxon>Anoxynatronum</taxon>
    </lineage>
</organism>
<accession>A0ABU9VXG4</accession>
<protein>
    <submittedName>
        <fullName evidence="5">CAP-associated domain-containing protein</fullName>
    </submittedName>
</protein>
<feature type="chain" id="PRO_5046356359" evidence="1">
    <location>
        <begin position="29"/>
        <end position="440"/>
    </location>
</feature>
<dbReference type="InterPro" id="IPR029410">
    <property type="entry name" value="CAP_assoc"/>
</dbReference>
<dbReference type="SUPFAM" id="SSF55797">
    <property type="entry name" value="PR-1-like"/>
    <property type="match status" value="1"/>
</dbReference>